<dbReference type="GO" id="GO:0004222">
    <property type="term" value="F:metalloendopeptidase activity"/>
    <property type="evidence" value="ECO:0007669"/>
    <property type="project" value="Ensembl"/>
</dbReference>
<evidence type="ECO:0000259" key="10">
    <source>
        <dbReference type="Pfam" id="PF01431"/>
    </source>
</evidence>
<dbReference type="PRINTS" id="PR00786">
    <property type="entry name" value="NEPRILYSIN"/>
</dbReference>
<feature type="transmembrane region" description="Helical" evidence="9">
    <location>
        <begin position="29"/>
        <end position="49"/>
    </location>
</feature>
<keyword evidence="7" id="KW-0735">Signal-anchor</keyword>
<dbReference type="PANTHER" id="PTHR11733:SF128">
    <property type="entry name" value="KELL BLOOD GROUP GLYCOPROTEIN"/>
    <property type="match status" value="1"/>
</dbReference>
<dbReference type="GO" id="GO:0071805">
    <property type="term" value="P:potassium ion transmembrane transport"/>
    <property type="evidence" value="ECO:0007669"/>
    <property type="project" value="Ensembl"/>
</dbReference>
<dbReference type="Pfam" id="PF01431">
    <property type="entry name" value="Peptidase_M13"/>
    <property type="match status" value="1"/>
</dbReference>
<dbReference type="FunCoup" id="A0A6P6E8W6">
    <property type="interactions" value="43"/>
</dbReference>
<evidence type="ECO:0000256" key="4">
    <source>
        <dbReference type="ARBA" id="ARBA00022723"/>
    </source>
</evidence>
<keyword evidence="8" id="KW-0482">Metalloprotease</keyword>
<keyword evidence="9" id="KW-1133">Transmembrane helix</keyword>
<dbReference type="Gene3D" id="3.40.390.10">
    <property type="entry name" value="Collagenase (Catalytic Domain)"/>
    <property type="match status" value="1"/>
</dbReference>
<dbReference type="OrthoDB" id="6475849at2759"/>
<dbReference type="InterPro" id="IPR024079">
    <property type="entry name" value="MetalloPept_cat_dom_sf"/>
</dbReference>
<proteinExistence type="predicted"/>
<comment type="cofactor">
    <cofactor evidence="1">
        <name>Zn(2+)</name>
        <dbReference type="ChEBI" id="CHEBI:29105"/>
    </cofactor>
</comment>
<dbReference type="GO" id="GO:1901380">
    <property type="term" value="P:negative regulation of potassium ion transmembrane transport"/>
    <property type="evidence" value="ECO:0007669"/>
    <property type="project" value="Ensembl"/>
</dbReference>
<dbReference type="GO" id="GO:0048741">
    <property type="term" value="P:skeletal muscle fiber development"/>
    <property type="evidence" value="ECO:0007669"/>
    <property type="project" value="Ensembl"/>
</dbReference>
<evidence type="ECO:0000256" key="9">
    <source>
        <dbReference type="SAM" id="Phobius"/>
    </source>
</evidence>
<keyword evidence="3" id="KW-0645">Protease</keyword>
<dbReference type="GO" id="GO:0005829">
    <property type="term" value="C:cytosol"/>
    <property type="evidence" value="ECO:0007669"/>
    <property type="project" value="Ensembl"/>
</dbReference>
<feature type="domain" description="Peptidase M13 N-terminal" evidence="11">
    <location>
        <begin position="80"/>
        <end position="461"/>
    </location>
</feature>
<dbReference type="GO" id="GO:0031133">
    <property type="term" value="P:regulation of axon diameter"/>
    <property type="evidence" value="ECO:0007669"/>
    <property type="project" value="Ensembl"/>
</dbReference>
<dbReference type="InParanoid" id="A0A6P6E8W6"/>
<keyword evidence="6" id="KW-0862">Zinc</keyword>
<dbReference type="GO" id="GO:0046872">
    <property type="term" value="F:metal ion binding"/>
    <property type="evidence" value="ECO:0007669"/>
    <property type="project" value="UniProtKB-KW"/>
</dbReference>
<evidence type="ECO:0000313" key="12">
    <source>
        <dbReference type="Proteomes" id="UP000515203"/>
    </source>
</evidence>
<feature type="domain" description="Peptidase M13 C-terminal" evidence="10">
    <location>
        <begin position="523"/>
        <end position="710"/>
    </location>
</feature>
<keyword evidence="9" id="KW-0812">Transmembrane</keyword>
<protein>
    <submittedName>
        <fullName evidence="13">Kell blood group glycoprotein</fullName>
    </submittedName>
</protein>
<dbReference type="Proteomes" id="UP000515203">
    <property type="component" value="Unplaced"/>
</dbReference>
<dbReference type="GO" id="GO:0005654">
    <property type="term" value="C:nucleoplasm"/>
    <property type="evidence" value="ECO:0007669"/>
    <property type="project" value="Ensembl"/>
</dbReference>
<dbReference type="InterPro" id="IPR000718">
    <property type="entry name" value="Peptidase_M13"/>
</dbReference>
<organism evidence="12 13">
    <name type="scientific">Octodon degus</name>
    <name type="common">Degu</name>
    <name type="synonym">Sciurus degus</name>
    <dbReference type="NCBI Taxonomy" id="10160"/>
    <lineage>
        <taxon>Eukaryota</taxon>
        <taxon>Metazoa</taxon>
        <taxon>Chordata</taxon>
        <taxon>Craniata</taxon>
        <taxon>Vertebrata</taxon>
        <taxon>Euteleostomi</taxon>
        <taxon>Mammalia</taxon>
        <taxon>Eutheria</taxon>
        <taxon>Euarchontoglires</taxon>
        <taxon>Glires</taxon>
        <taxon>Rodentia</taxon>
        <taxon>Hystricomorpha</taxon>
        <taxon>Octodontidae</taxon>
        <taxon>Octodon</taxon>
    </lineage>
</organism>
<evidence type="ECO:0000256" key="7">
    <source>
        <dbReference type="ARBA" id="ARBA00022968"/>
    </source>
</evidence>
<dbReference type="GeneID" id="101577671"/>
<dbReference type="GO" id="GO:0042552">
    <property type="term" value="P:myelination"/>
    <property type="evidence" value="ECO:0007669"/>
    <property type="project" value="Ensembl"/>
</dbReference>
<comment type="subcellular location">
    <subcellularLocation>
        <location evidence="2">Membrane</location>
        <topology evidence="2">Single-pass type II membrane protein</topology>
    </subcellularLocation>
</comment>
<dbReference type="AlphaFoldDB" id="A0A6P6E8W6"/>
<dbReference type="InterPro" id="IPR008753">
    <property type="entry name" value="Peptidase_M13_N"/>
</dbReference>
<dbReference type="CDD" id="cd08662">
    <property type="entry name" value="M13"/>
    <property type="match status" value="1"/>
</dbReference>
<dbReference type="GO" id="GO:0010961">
    <property type="term" value="P:intracellular magnesium ion homeostasis"/>
    <property type="evidence" value="ECO:0007669"/>
    <property type="project" value="Ensembl"/>
</dbReference>
<accession>A0A6P6E8W6</accession>
<gene>
    <name evidence="13" type="primary">Kel</name>
</gene>
<dbReference type="GO" id="GO:0051649">
    <property type="term" value="P:establishment of localization in cell"/>
    <property type="evidence" value="ECO:0007669"/>
    <property type="project" value="Ensembl"/>
</dbReference>
<evidence type="ECO:0000256" key="5">
    <source>
        <dbReference type="ARBA" id="ARBA00022801"/>
    </source>
</evidence>
<dbReference type="OMA" id="CLEHHYA"/>
<dbReference type="GO" id="GO:0008361">
    <property type="term" value="P:regulation of cell size"/>
    <property type="evidence" value="ECO:0007669"/>
    <property type="project" value="Ensembl"/>
</dbReference>
<keyword evidence="4" id="KW-0479">Metal-binding</keyword>
<dbReference type="GO" id="GO:0005794">
    <property type="term" value="C:Golgi apparatus"/>
    <property type="evidence" value="ECO:0007669"/>
    <property type="project" value="Ensembl"/>
</dbReference>
<dbReference type="PROSITE" id="PS51885">
    <property type="entry name" value="NEPRILYSIN"/>
    <property type="match status" value="1"/>
</dbReference>
<dbReference type="GO" id="GO:0005886">
    <property type="term" value="C:plasma membrane"/>
    <property type="evidence" value="ECO:0007669"/>
    <property type="project" value="Ensembl"/>
</dbReference>
<dbReference type="SUPFAM" id="SSF55486">
    <property type="entry name" value="Metalloproteases ('zincins'), catalytic domain"/>
    <property type="match status" value="1"/>
</dbReference>
<keyword evidence="12" id="KW-1185">Reference proteome</keyword>
<evidence type="ECO:0000256" key="3">
    <source>
        <dbReference type="ARBA" id="ARBA00022670"/>
    </source>
</evidence>
<dbReference type="InterPro" id="IPR018497">
    <property type="entry name" value="Peptidase_M13_C"/>
</dbReference>
<dbReference type="GO" id="GO:0006874">
    <property type="term" value="P:intracellular calcium ion homeostasis"/>
    <property type="evidence" value="ECO:0007669"/>
    <property type="project" value="Ensembl"/>
</dbReference>
<dbReference type="Gene3D" id="1.10.1380.10">
    <property type="entry name" value="Neutral endopeptidase , domain2"/>
    <property type="match status" value="1"/>
</dbReference>
<dbReference type="GO" id="GO:0016485">
    <property type="term" value="P:protein processing"/>
    <property type="evidence" value="ECO:0007669"/>
    <property type="project" value="TreeGrafter"/>
</dbReference>
<dbReference type="PANTHER" id="PTHR11733">
    <property type="entry name" value="ZINC METALLOPROTEASE FAMILY M13 NEPRILYSIN-RELATED"/>
    <property type="match status" value="1"/>
</dbReference>
<sequence length="712" mass="81278">MQPSSRRERSPEDGLSPKWSCRWALVRRALLTLLLLGLLLGSSVLWFYIFTSCGPPPCETPVCMDLLEYYAASGNSSVAPCANFFNFVCGEPGNITNSFLALEDENKRLLRRLLEAPKSWHLGSGNEKAFQFYNSCMDTDAIEVAGTGPLKQVIEELGGWNISGKWTYSDFNQTLALLMSRYDYFPFFRAYLRTHPSPPHAPVIQIDRPEFDVPLKQEQEQKIYAQVIREYLSYLQQLGTLLEGDPQKVQQQAFLSISITSRLFEYLRLLEQRQSQDKLFHVLTIDELQEMAPAIDWLFCLQETFKPMSLSHSQALVVHDLDYLRNMSQLVQEEMLKHRDVLQSHMILGLVETLTPALDSKFREARRELSQKLQKLTEQPLIPAHPRWKKCVEDTGSFFKPTLAALYVKEAFGPGTQHAAMKLFTEIKAALIARLRKLPWISEKSRKEAEGRVTQLQVKLGPLDWVLKPKLAREEYQDIQLGPSFLQSFLSCVQSLRARNVQSFLQPLSHYRWQVSPWGVKPYYSIPDHVVVFPAGLLQPPFFHPGYPRAVNFGAVGSIMAREVLHIFYQLLLPGRCPACDHALQQVLLCLEHHYAALLLPSRAILNGSQTSLENAADVGGLALALQAYNERLLQYRGETTLPNQHLHPHQLFFRSYAQMMCKEPNLQDSQDIHRPPSLRVNGPLSSIPAFARYFGCPHGTLMNPSRHCQFW</sequence>
<evidence type="ECO:0000256" key="8">
    <source>
        <dbReference type="ARBA" id="ARBA00023049"/>
    </source>
</evidence>
<evidence type="ECO:0000256" key="2">
    <source>
        <dbReference type="ARBA" id="ARBA00004606"/>
    </source>
</evidence>
<dbReference type="RefSeq" id="XP_023568651.1">
    <property type="nucleotide sequence ID" value="XM_023712883.1"/>
</dbReference>
<evidence type="ECO:0000256" key="1">
    <source>
        <dbReference type="ARBA" id="ARBA00001947"/>
    </source>
</evidence>
<keyword evidence="5" id="KW-0378">Hydrolase</keyword>
<reference evidence="13" key="1">
    <citation type="submission" date="2025-08" db="UniProtKB">
        <authorList>
            <consortium name="RefSeq"/>
        </authorList>
    </citation>
    <scope>IDENTIFICATION</scope>
</reference>
<dbReference type="Pfam" id="PF05649">
    <property type="entry name" value="Peptidase_M13_N"/>
    <property type="match status" value="1"/>
</dbReference>
<evidence type="ECO:0000259" key="11">
    <source>
        <dbReference type="Pfam" id="PF05649"/>
    </source>
</evidence>
<evidence type="ECO:0000313" key="13">
    <source>
        <dbReference type="RefSeq" id="XP_023568651.1"/>
    </source>
</evidence>
<dbReference type="InterPro" id="IPR042089">
    <property type="entry name" value="Peptidase_M13_dom_2"/>
</dbReference>
<keyword evidence="9" id="KW-0472">Membrane</keyword>
<name>A0A6P6E8W6_OCTDE</name>
<evidence type="ECO:0000256" key="6">
    <source>
        <dbReference type="ARBA" id="ARBA00022833"/>
    </source>
</evidence>
<dbReference type="CTD" id="3792"/>